<evidence type="ECO:0000313" key="3">
    <source>
        <dbReference type="Proteomes" id="UP000032047"/>
    </source>
</evidence>
<dbReference type="RefSeq" id="WP_042534370.1">
    <property type="nucleotide sequence ID" value="NZ_JXTG01000002.1"/>
</dbReference>
<evidence type="ECO:0000256" key="1">
    <source>
        <dbReference type="SAM" id="Phobius"/>
    </source>
</evidence>
<feature type="transmembrane region" description="Helical" evidence="1">
    <location>
        <begin position="7"/>
        <end position="28"/>
    </location>
</feature>
<protein>
    <recommendedName>
        <fullName evidence="4">DUF4227 domain-containing protein</fullName>
    </recommendedName>
</protein>
<dbReference type="AlphaFoldDB" id="A0A0D0HSS2"/>
<keyword evidence="1" id="KW-1133">Transmembrane helix</keyword>
<organism evidence="2 3">
    <name type="scientific">Anoxybacillus ayderensis</name>
    <dbReference type="NCBI Taxonomy" id="265546"/>
    <lineage>
        <taxon>Bacteria</taxon>
        <taxon>Bacillati</taxon>
        <taxon>Bacillota</taxon>
        <taxon>Bacilli</taxon>
        <taxon>Bacillales</taxon>
        <taxon>Anoxybacillaceae</taxon>
        <taxon>Anoxybacillus</taxon>
    </lineage>
</organism>
<dbReference type="InterPro" id="IPR025321">
    <property type="entry name" value="DUF4227"/>
</dbReference>
<gene>
    <name evidence="2" type="ORF">JV16_00840</name>
</gene>
<accession>A0A0D0HSS2</accession>
<dbReference type="PATRIC" id="fig|265546.4.peg.862"/>
<keyword evidence="1" id="KW-0812">Transmembrane</keyword>
<evidence type="ECO:0008006" key="4">
    <source>
        <dbReference type="Google" id="ProtNLM"/>
    </source>
</evidence>
<keyword evidence="1" id="KW-0472">Membrane</keyword>
<dbReference type="Proteomes" id="UP000032047">
    <property type="component" value="Unassembled WGS sequence"/>
</dbReference>
<sequence>MRRMVDVLKVFLLFTGCTILFYYSIVWMSEEYNYYRRYDEPIGSAVKVSTTERQETNWLDRLLLFYQNGE</sequence>
<proteinExistence type="predicted"/>
<dbReference type="EMBL" id="JXTG01000002">
    <property type="protein sequence ID" value="KIP22292.1"/>
    <property type="molecule type" value="Genomic_DNA"/>
</dbReference>
<keyword evidence="3" id="KW-1185">Reference proteome</keyword>
<dbReference type="Pfam" id="PF14004">
    <property type="entry name" value="DUF4227"/>
    <property type="match status" value="1"/>
</dbReference>
<evidence type="ECO:0000313" key="2">
    <source>
        <dbReference type="EMBL" id="KIP22292.1"/>
    </source>
</evidence>
<reference evidence="2 3" key="1">
    <citation type="submission" date="2015-01" db="EMBL/GenBank/DDBJ databases">
        <title>Genome sequence of Anoxybacillus ayderensis strain AB04.</title>
        <authorList>
            <person name="Belduz A.O."/>
            <person name="Canakci S."/>
            <person name="Chan K.-G."/>
            <person name="Kahar U.M."/>
            <person name="Yaakob A.S."/>
            <person name="Chan C.S."/>
            <person name="Goh K.M."/>
        </authorList>
    </citation>
    <scope>NUCLEOTIDE SEQUENCE [LARGE SCALE GENOMIC DNA]</scope>
    <source>
        <strain evidence="2 3">AB04</strain>
    </source>
</reference>
<name>A0A0D0HSS2_9BACL</name>
<comment type="caution">
    <text evidence="2">The sequence shown here is derived from an EMBL/GenBank/DDBJ whole genome shotgun (WGS) entry which is preliminary data.</text>
</comment>